<evidence type="ECO:0000256" key="5">
    <source>
        <dbReference type="ARBA" id="ARBA00022692"/>
    </source>
</evidence>
<dbReference type="InterPro" id="IPR055270">
    <property type="entry name" value="Glyco_tran_10_C"/>
</dbReference>
<reference evidence="14" key="1">
    <citation type="submission" date="2021-02" db="EMBL/GenBank/DDBJ databases">
        <authorList>
            <person name="Nowell W R."/>
        </authorList>
    </citation>
    <scope>NUCLEOTIDE SEQUENCE</scope>
</reference>
<keyword evidence="4 11" id="KW-0808">Transferase</keyword>
<dbReference type="InterPro" id="IPR038577">
    <property type="entry name" value="GT10-like_C_sf"/>
</dbReference>
<evidence type="ECO:0000313" key="14">
    <source>
        <dbReference type="EMBL" id="CAF4198296.1"/>
    </source>
</evidence>
<evidence type="ECO:0000313" key="13">
    <source>
        <dbReference type="EMBL" id="CAF1390657.1"/>
    </source>
</evidence>
<dbReference type="Proteomes" id="UP000677228">
    <property type="component" value="Unassembled WGS sequence"/>
</dbReference>
<dbReference type="EMBL" id="CAJOBA010047189">
    <property type="protein sequence ID" value="CAF4198296.1"/>
    <property type="molecule type" value="Genomic_DNA"/>
</dbReference>
<evidence type="ECO:0000256" key="4">
    <source>
        <dbReference type="ARBA" id="ARBA00022679"/>
    </source>
</evidence>
<dbReference type="PANTHER" id="PTHR11929">
    <property type="entry name" value="ALPHA- 1,3 -FUCOSYLTRANSFERASE"/>
    <property type="match status" value="1"/>
</dbReference>
<evidence type="ECO:0000256" key="11">
    <source>
        <dbReference type="RuleBase" id="RU003832"/>
    </source>
</evidence>
<evidence type="ECO:0000256" key="8">
    <source>
        <dbReference type="ARBA" id="ARBA00023136"/>
    </source>
</evidence>
<proteinExistence type="inferred from homology"/>
<comment type="caution">
    <text evidence="14">The sequence shown here is derived from an EMBL/GenBank/DDBJ whole genome shotgun (WGS) entry which is preliminary data.</text>
</comment>
<keyword evidence="11" id="KW-0333">Golgi apparatus</keyword>
<comment type="similarity">
    <text evidence="2 11">Belongs to the glycosyltransferase 10 family.</text>
</comment>
<comment type="subcellular location">
    <subcellularLocation>
        <location evidence="10">Endomembrane system</location>
        <topology evidence="10">Single-pass type II membrane protein</topology>
    </subcellularLocation>
    <subcellularLocation>
        <location evidence="11">Golgi apparatus</location>
        <location evidence="11">Golgi stack membrane</location>
        <topology evidence="11">Single-pass type II membrane protein</topology>
    </subcellularLocation>
</comment>
<evidence type="ECO:0000313" key="15">
    <source>
        <dbReference type="Proteomes" id="UP000682733"/>
    </source>
</evidence>
<feature type="domain" description="Fucosyltransferase C-terminal" evidence="12">
    <location>
        <begin position="20"/>
        <end position="192"/>
    </location>
</feature>
<dbReference type="GO" id="GO:0046920">
    <property type="term" value="F:alpha-(1-&gt;3)-fucosyltransferase activity"/>
    <property type="evidence" value="ECO:0007669"/>
    <property type="project" value="TreeGrafter"/>
</dbReference>
<organism evidence="14 15">
    <name type="scientific">Didymodactylos carnosus</name>
    <dbReference type="NCBI Taxonomy" id="1234261"/>
    <lineage>
        <taxon>Eukaryota</taxon>
        <taxon>Metazoa</taxon>
        <taxon>Spiralia</taxon>
        <taxon>Gnathifera</taxon>
        <taxon>Rotifera</taxon>
        <taxon>Eurotatoria</taxon>
        <taxon>Bdelloidea</taxon>
        <taxon>Philodinida</taxon>
        <taxon>Philodinidae</taxon>
        <taxon>Didymodactylos</taxon>
    </lineage>
</organism>
<keyword evidence="5 11" id="KW-0812">Transmembrane</keyword>
<dbReference type="Proteomes" id="UP000682733">
    <property type="component" value="Unassembled WGS sequence"/>
</dbReference>
<keyword evidence="6" id="KW-0735">Signal-anchor</keyword>
<dbReference type="Gene3D" id="3.40.50.11660">
    <property type="entry name" value="Glycosyl transferase family 10, C-terminal domain"/>
    <property type="match status" value="1"/>
</dbReference>
<dbReference type="PANTHER" id="PTHR11929:SF145">
    <property type="entry name" value="ALPHA-(1,3)-FUCOSYLTRANSFERASE FUT-1"/>
    <property type="match status" value="1"/>
</dbReference>
<keyword evidence="7" id="KW-1133">Transmembrane helix</keyword>
<dbReference type="InterPro" id="IPR001503">
    <property type="entry name" value="Glyco_trans_10"/>
</dbReference>
<evidence type="ECO:0000256" key="7">
    <source>
        <dbReference type="ARBA" id="ARBA00022989"/>
    </source>
</evidence>
<evidence type="ECO:0000256" key="1">
    <source>
        <dbReference type="ARBA" id="ARBA00004922"/>
    </source>
</evidence>
<keyword evidence="8" id="KW-0472">Membrane</keyword>
<name>A0A8S2S572_9BILA</name>
<evidence type="ECO:0000259" key="12">
    <source>
        <dbReference type="Pfam" id="PF00852"/>
    </source>
</evidence>
<dbReference type="EC" id="2.4.1.-" evidence="11"/>
<dbReference type="FunFam" id="3.40.50.11660:FF:000002">
    <property type="entry name" value="Alpha-(1,3)-fucosyltransferase"/>
    <property type="match status" value="1"/>
</dbReference>
<dbReference type="GO" id="GO:0032580">
    <property type="term" value="C:Golgi cisterna membrane"/>
    <property type="evidence" value="ECO:0007669"/>
    <property type="project" value="UniProtKB-SubCell"/>
</dbReference>
<dbReference type="Pfam" id="PF00852">
    <property type="entry name" value="Glyco_transf_10"/>
    <property type="match status" value="1"/>
</dbReference>
<evidence type="ECO:0000256" key="6">
    <source>
        <dbReference type="ARBA" id="ARBA00022968"/>
    </source>
</evidence>
<evidence type="ECO:0000256" key="9">
    <source>
        <dbReference type="ARBA" id="ARBA00023180"/>
    </source>
</evidence>
<gene>
    <name evidence="13" type="ORF">OVA965_LOCUS32557</name>
    <name evidence="14" type="ORF">TMI583_LOCUS33418</name>
</gene>
<keyword evidence="9" id="KW-0325">Glycoprotein</keyword>
<dbReference type="EMBL" id="CAJNOK010025478">
    <property type="protein sequence ID" value="CAF1390657.1"/>
    <property type="molecule type" value="Genomic_DNA"/>
</dbReference>
<evidence type="ECO:0000256" key="2">
    <source>
        <dbReference type="ARBA" id="ARBA00008919"/>
    </source>
</evidence>
<keyword evidence="3 11" id="KW-0328">Glycosyltransferase</keyword>
<accession>A0A8S2S572</accession>
<evidence type="ECO:0000256" key="10">
    <source>
        <dbReference type="ARBA" id="ARBA00060399"/>
    </source>
</evidence>
<comment type="pathway">
    <text evidence="1">Protein modification; protein glycosylation.</text>
</comment>
<evidence type="ECO:0000256" key="3">
    <source>
        <dbReference type="ARBA" id="ARBA00022676"/>
    </source>
</evidence>
<sequence>MDSIQQPTAIEYTKNLLSLKTKRKPILWIVSNCHTFSRREKYVELLKQHIDVDIYGKCGKKCIDTTCSNINMKQYYFYLSFENSRCSQYMTEKLWNILNDTTHRLVPIVMGAKKTDYDQIVPQKSFIHVDEFNSPEQLAKYLKYLMTNPKEYLAYLIWREYYIIKPNNAVEWRELLCPLCQIAYEQEKQQQQRRRQRNKINFKEWYNPSVDCHKNDVEIYSMCKNTRLKSLMDLIYRISCP</sequence>
<dbReference type="AlphaFoldDB" id="A0A8S2S572"/>
<protein>
    <recommendedName>
        <fullName evidence="11">Fucosyltransferase</fullName>
        <ecNumber evidence="11">2.4.1.-</ecNumber>
    </recommendedName>
</protein>
<dbReference type="SUPFAM" id="SSF53756">
    <property type="entry name" value="UDP-Glycosyltransferase/glycogen phosphorylase"/>
    <property type="match status" value="1"/>
</dbReference>